<dbReference type="Gene3D" id="3.60.10.10">
    <property type="entry name" value="Endonuclease/exonuclease/phosphatase"/>
    <property type="match status" value="1"/>
</dbReference>
<feature type="domain" description="Reverse transcriptase" evidence="1">
    <location>
        <begin position="319"/>
        <end position="598"/>
    </location>
</feature>
<dbReference type="PANTHER" id="PTHR33116:SF84">
    <property type="entry name" value="RNA-DIRECTED DNA POLYMERASE"/>
    <property type="match status" value="1"/>
</dbReference>
<dbReference type="CDD" id="cd01650">
    <property type="entry name" value="RT_nLTR_like"/>
    <property type="match status" value="1"/>
</dbReference>
<dbReference type="InterPro" id="IPR036691">
    <property type="entry name" value="Endo/exonu/phosph_ase_sf"/>
</dbReference>
<gene>
    <name evidence="2" type="ORF">Sangu_3220200</name>
</gene>
<dbReference type="InterPro" id="IPR043502">
    <property type="entry name" value="DNA/RNA_pol_sf"/>
</dbReference>
<dbReference type="SUPFAM" id="SSF56219">
    <property type="entry name" value="DNase I-like"/>
    <property type="match status" value="1"/>
</dbReference>
<dbReference type="EMBL" id="JACGWK010000859">
    <property type="protein sequence ID" value="KAL0294384.1"/>
    <property type="molecule type" value="Genomic_DNA"/>
</dbReference>
<evidence type="ECO:0000259" key="1">
    <source>
        <dbReference type="PROSITE" id="PS50878"/>
    </source>
</evidence>
<dbReference type="PROSITE" id="PS50878">
    <property type="entry name" value="RT_POL"/>
    <property type="match status" value="1"/>
</dbReference>
<dbReference type="AlphaFoldDB" id="A0AAW2JJ75"/>
<organism evidence="2">
    <name type="scientific">Sesamum angustifolium</name>
    <dbReference type="NCBI Taxonomy" id="2727405"/>
    <lineage>
        <taxon>Eukaryota</taxon>
        <taxon>Viridiplantae</taxon>
        <taxon>Streptophyta</taxon>
        <taxon>Embryophyta</taxon>
        <taxon>Tracheophyta</taxon>
        <taxon>Spermatophyta</taxon>
        <taxon>Magnoliopsida</taxon>
        <taxon>eudicotyledons</taxon>
        <taxon>Gunneridae</taxon>
        <taxon>Pentapetalae</taxon>
        <taxon>asterids</taxon>
        <taxon>lamiids</taxon>
        <taxon>Lamiales</taxon>
        <taxon>Pedaliaceae</taxon>
        <taxon>Sesamum</taxon>
    </lineage>
</organism>
<reference evidence="2" key="2">
    <citation type="journal article" date="2024" name="Plant">
        <title>Genomic evolution and insights into agronomic trait innovations of Sesamum species.</title>
        <authorList>
            <person name="Miao H."/>
            <person name="Wang L."/>
            <person name="Qu L."/>
            <person name="Liu H."/>
            <person name="Sun Y."/>
            <person name="Le M."/>
            <person name="Wang Q."/>
            <person name="Wei S."/>
            <person name="Zheng Y."/>
            <person name="Lin W."/>
            <person name="Duan Y."/>
            <person name="Cao H."/>
            <person name="Xiong S."/>
            <person name="Wang X."/>
            <person name="Wei L."/>
            <person name="Li C."/>
            <person name="Ma Q."/>
            <person name="Ju M."/>
            <person name="Zhao R."/>
            <person name="Li G."/>
            <person name="Mu C."/>
            <person name="Tian Q."/>
            <person name="Mei H."/>
            <person name="Zhang T."/>
            <person name="Gao T."/>
            <person name="Zhang H."/>
        </authorList>
    </citation>
    <scope>NUCLEOTIDE SEQUENCE</scope>
    <source>
        <strain evidence="2">G01</strain>
    </source>
</reference>
<dbReference type="SUPFAM" id="SSF56672">
    <property type="entry name" value="DNA/RNA polymerases"/>
    <property type="match status" value="1"/>
</dbReference>
<comment type="caution">
    <text evidence="2">The sequence shown here is derived from an EMBL/GenBank/DDBJ whole genome shotgun (WGS) entry which is preliminary data.</text>
</comment>
<dbReference type="Pfam" id="PF13966">
    <property type="entry name" value="zf-RVT"/>
    <property type="match status" value="1"/>
</dbReference>
<protein>
    <recommendedName>
        <fullName evidence="1">Reverse transcriptase domain-containing protein</fullName>
    </recommendedName>
</protein>
<accession>A0AAW2JJ75</accession>
<reference evidence="2" key="1">
    <citation type="submission" date="2020-06" db="EMBL/GenBank/DDBJ databases">
        <authorList>
            <person name="Li T."/>
            <person name="Hu X."/>
            <person name="Zhang T."/>
            <person name="Song X."/>
            <person name="Zhang H."/>
            <person name="Dai N."/>
            <person name="Sheng W."/>
            <person name="Hou X."/>
            <person name="Wei L."/>
        </authorList>
    </citation>
    <scope>NUCLEOTIDE SEQUENCE</scope>
    <source>
        <strain evidence="2">G01</strain>
        <tissue evidence="2">Leaf</tissue>
    </source>
</reference>
<dbReference type="InterPro" id="IPR000477">
    <property type="entry name" value="RT_dom"/>
</dbReference>
<sequence>MGDFNAVLDDSEINGYAADTSASMAEFLECVTESELTHLPFTGANFTWHNCSDGELSLWKRLDRMLVNEAWLVKWPQSKFENYMTKLPGFQRLVEEHWRQQVNGTDMYILTRKLKTMKPVLRKFRKTHGDLSQNVQQAAQFLQTAQQLLQEFKHESLLLQLEKCCRMIYCKATTMELNMLKQRAKLAWLKGGDNCSKIFFRKITTRRASQRVYQIQNEDGQLLTDYTAVTGEFVNFFMKLFGGSQRQRQNLDHLQPFARYLISDDEATQITSPVQRHEIKEALFDMNEDSAPGPDGFSSGFFKASWAVTGENVCLAVMEFFNHGRLLKQLNATLITLIPKVQLPAKVGDFRPIACCNVIYKIITKIMVKRMQLVLEKLVDNCQNAFVPGRSISDNVLLAQELLSGYNQKQLPPRCTIKVDLQKAYDMVNWDYLLAILRLFRFPNRFILWVEQCISTVTFSISLNGSIHGFFSNTRGLRQGDSISPYLFVLVMESLHLLIKSKIQNDNNFQFHWRCKEMSIVNLCFADDLLLFCKADIHSVTVLHGVLQEFQGSSGLQANAQKSQILFSKAAAQMQNQIQNILGFPQGTFPVRYLGVPLITSKLSLADCAPLILKMEARIAGWNQLQLTYAGRTQLIKSVLSSIHQYWCSVFILPKGVIKIIEAKLRNFLWKGGTGTGSYKVAWEQVCKPVSHGGLGIRNIQAMNNALMGKHLWQVLTKKQDSIWVSWIMKYKLKHGTLWEANAKDGSWTWKKLLKLRNQIIKGIQYRIGDGTEFKLWLDPWHPDGALLHRYPHGPLITGLTMDSPLSTVIVGGNWQWPSEHHVDIYDIITKLPDIHSAAADAIIWNSRSGTYSTETAYAVFSSPSSTVEWAPLLHGPFHTPRHKFILWLAILERLSTLDKPWCNSTNQDCVLCDGYQAETHSHLFFCCSYTKVILHILGSKLRFHWPYPDWKMGIKWASKKWRGSHLVNAAHRSLLAAVVYYTWKERNNRIFQGTSTSAEGVTKIIIEHMRSRIVIEDIRPSIQLITLYRLWRIAWNQIT</sequence>
<name>A0AAW2JJ75_9LAMI</name>
<dbReference type="PANTHER" id="PTHR33116">
    <property type="entry name" value="REVERSE TRANSCRIPTASE ZINC-BINDING DOMAIN-CONTAINING PROTEIN-RELATED-RELATED"/>
    <property type="match status" value="1"/>
</dbReference>
<proteinExistence type="predicted"/>
<evidence type="ECO:0000313" key="2">
    <source>
        <dbReference type="EMBL" id="KAL0294384.1"/>
    </source>
</evidence>
<dbReference type="InterPro" id="IPR026960">
    <property type="entry name" value="RVT-Znf"/>
</dbReference>
<dbReference type="Pfam" id="PF00078">
    <property type="entry name" value="RVT_1"/>
    <property type="match status" value="1"/>
</dbReference>